<dbReference type="AlphaFoldDB" id="A0A9D2EYS6"/>
<dbReference type="InterPro" id="IPR046240">
    <property type="entry name" value="DUF6273"/>
</dbReference>
<protein>
    <submittedName>
        <fullName evidence="5">Zinc ribbon domain-containing protein</fullName>
    </submittedName>
</protein>
<evidence type="ECO:0000259" key="4">
    <source>
        <dbReference type="Pfam" id="PF19789"/>
    </source>
</evidence>
<evidence type="ECO:0000313" key="6">
    <source>
        <dbReference type="Proteomes" id="UP000824062"/>
    </source>
</evidence>
<gene>
    <name evidence="5" type="ORF">IAA19_02725</name>
</gene>
<evidence type="ECO:0000256" key="1">
    <source>
        <dbReference type="SAM" id="MobiDB-lite"/>
    </source>
</evidence>
<evidence type="ECO:0000313" key="5">
    <source>
        <dbReference type="EMBL" id="HIZ45917.1"/>
    </source>
</evidence>
<feature type="domain" description="Zinc-ribbon" evidence="3">
    <location>
        <begin position="2"/>
        <end position="24"/>
    </location>
</feature>
<reference evidence="5" key="1">
    <citation type="journal article" date="2021" name="PeerJ">
        <title>Extensive microbial diversity within the chicken gut microbiome revealed by metagenomics and culture.</title>
        <authorList>
            <person name="Gilroy R."/>
            <person name="Ravi A."/>
            <person name="Getino M."/>
            <person name="Pursley I."/>
            <person name="Horton D.L."/>
            <person name="Alikhan N.F."/>
            <person name="Baker D."/>
            <person name="Gharbi K."/>
            <person name="Hall N."/>
            <person name="Watson M."/>
            <person name="Adriaenssens E.M."/>
            <person name="Foster-Nyarko E."/>
            <person name="Jarju S."/>
            <person name="Secka A."/>
            <person name="Antonio M."/>
            <person name="Oren A."/>
            <person name="Chaudhuri R.R."/>
            <person name="La Ragione R."/>
            <person name="Hildebrand F."/>
            <person name="Pallen M.J."/>
        </authorList>
    </citation>
    <scope>NUCLEOTIDE SEQUENCE</scope>
    <source>
        <strain evidence="5">ChiHjej12B11-14209</strain>
    </source>
</reference>
<keyword evidence="2" id="KW-1133">Transmembrane helix</keyword>
<dbReference type="EMBL" id="DXBM01000026">
    <property type="protein sequence ID" value="HIZ45917.1"/>
    <property type="molecule type" value="Genomic_DNA"/>
</dbReference>
<evidence type="ECO:0000259" key="3">
    <source>
        <dbReference type="Pfam" id="PF13240"/>
    </source>
</evidence>
<feature type="region of interest" description="Disordered" evidence="1">
    <location>
        <begin position="237"/>
        <end position="278"/>
    </location>
</feature>
<dbReference type="Pfam" id="PF19789">
    <property type="entry name" value="DUF6273"/>
    <property type="match status" value="1"/>
</dbReference>
<comment type="caution">
    <text evidence="5">The sequence shown here is derived from an EMBL/GenBank/DDBJ whole genome shotgun (WGS) entry which is preliminary data.</text>
</comment>
<sequence>MKCKVCGQELPERAKFCYACGAPIEDVPAPKKLEEPLGSPLTGGAVPMVPVAPPPRATRVEPRAVRVRAARAVHPGAAQGGMERRFRETMLDTDSFPEQDLPGARAHWGRHAADVEEGPVADETAPADVAEQVAAKGAGEETEVMDAVPEPSDREGAQPDAPAVAEQAPERRPVASSPLEEARSGFSGAMRDAFGDLPEVERGVPRGALVAALAVAALVVVALIGFVSTSWLGPLASPGTSAPEVQPPSDGSIAPLGEDEEDEAPDDGGTTLPEDAPEPRAALADYSWAELSQIADLIAAAGTDADAEDIAVEYNLCAADGSLDGSDTKDLELADGTTVAVRIAGFRHDELADGSGVAGITFIAEAPLAEMAMCPNSDKGSGWRDTTLREWMNGELMDLLPEELSGAVVTVSKLTNPVAGTGTEQIVTEDSLWLPSYSELTGTARSGSEPEGEQYQLFADLGVDGGGPNEALALDDGTYWWERSPDPSNEAWFMCVGPDGAAATSHRPATPNGVVAGFCL</sequence>
<evidence type="ECO:0000256" key="2">
    <source>
        <dbReference type="SAM" id="Phobius"/>
    </source>
</evidence>
<reference evidence="5" key="2">
    <citation type="submission" date="2021-04" db="EMBL/GenBank/DDBJ databases">
        <authorList>
            <person name="Gilroy R."/>
        </authorList>
    </citation>
    <scope>NUCLEOTIDE SEQUENCE</scope>
    <source>
        <strain evidence="5">ChiHjej12B11-14209</strain>
    </source>
</reference>
<accession>A0A9D2EYS6</accession>
<feature type="region of interest" description="Disordered" evidence="1">
    <location>
        <begin position="136"/>
        <end position="186"/>
    </location>
</feature>
<keyword evidence="2" id="KW-0812">Transmembrane</keyword>
<dbReference type="InterPro" id="IPR026870">
    <property type="entry name" value="Zinc_ribbon_dom"/>
</dbReference>
<dbReference type="Proteomes" id="UP000824062">
    <property type="component" value="Unassembled WGS sequence"/>
</dbReference>
<feature type="domain" description="DUF6273" evidence="4">
    <location>
        <begin position="379"/>
        <end position="513"/>
    </location>
</feature>
<organism evidence="5 6">
    <name type="scientific">Candidatus Olsenella pullistercoris</name>
    <dbReference type="NCBI Taxonomy" id="2838712"/>
    <lineage>
        <taxon>Bacteria</taxon>
        <taxon>Bacillati</taxon>
        <taxon>Actinomycetota</taxon>
        <taxon>Coriobacteriia</taxon>
        <taxon>Coriobacteriales</taxon>
        <taxon>Atopobiaceae</taxon>
        <taxon>Olsenella</taxon>
    </lineage>
</organism>
<dbReference type="Pfam" id="PF13240">
    <property type="entry name" value="Zn_Ribbon_1"/>
    <property type="match status" value="1"/>
</dbReference>
<name>A0A9D2EYS6_9ACTN</name>
<feature type="region of interest" description="Disordered" evidence="1">
    <location>
        <begin position="31"/>
        <end position="61"/>
    </location>
</feature>
<keyword evidence="2" id="KW-0472">Membrane</keyword>
<feature type="transmembrane region" description="Helical" evidence="2">
    <location>
        <begin position="208"/>
        <end position="232"/>
    </location>
</feature>
<feature type="compositionally biased region" description="Acidic residues" evidence="1">
    <location>
        <begin position="257"/>
        <end position="266"/>
    </location>
</feature>
<proteinExistence type="predicted"/>